<reference evidence="1 2" key="1">
    <citation type="submission" date="2019-02" db="EMBL/GenBank/DDBJ databases">
        <title>Deep-cultivation of Planctomycetes and their phenomic and genomic characterization uncovers novel biology.</title>
        <authorList>
            <person name="Wiegand S."/>
            <person name="Jogler M."/>
            <person name="Boedeker C."/>
            <person name="Pinto D."/>
            <person name="Vollmers J."/>
            <person name="Rivas-Marin E."/>
            <person name="Kohn T."/>
            <person name="Peeters S.H."/>
            <person name="Heuer A."/>
            <person name="Rast P."/>
            <person name="Oberbeckmann S."/>
            <person name="Bunk B."/>
            <person name="Jeske O."/>
            <person name="Meyerdierks A."/>
            <person name="Storesund J.E."/>
            <person name="Kallscheuer N."/>
            <person name="Luecker S."/>
            <person name="Lage O.M."/>
            <person name="Pohl T."/>
            <person name="Merkel B.J."/>
            <person name="Hornburger P."/>
            <person name="Mueller R.-W."/>
            <person name="Bruemmer F."/>
            <person name="Labrenz M."/>
            <person name="Spormann A.M."/>
            <person name="Op Den Camp H."/>
            <person name="Overmann J."/>
            <person name="Amann R."/>
            <person name="Jetten M.S.M."/>
            <person name="Mascher T."/>
            <person name="Medema M.H."/>
            <person name="Devos D.P."/>
            <person name="Kaster A.-K."/>
            <person name="Ovreas L."/>
            <person name="Rohde M."/>
            <person name="Galperin M.Y."/>
            <person name="Jogler C."/>
        </authorList>
    </citation>
    <scope>NUCLEOTIDE SEQUENCE [LARGE SCALE GENOMIC DNA]</scope>
    <source>
        <strain evidence="1 2">Pla123a</strain>
    </source>
</reference>
<accession>A0A5C5XW31</accession>
<evidence type="ECO:0000313" key="2">
    <source>
        <dbReference type="Proteomes" id="UP000318478"/>
    </source>
</evidence>
<name>A0A5C5XW31_9BACT</name>
<protein>
    <submittedName>
        <fullName evidence="1">Uncharacterized protein</fullName>
    </submittedName>
</protein>
<comment type="caution">
    <text evidence="1">The sequence shown here is derived from an EMBL/GenBank/DDBJ whole genome shotgun (WGS) entry which is preliminary data.</text>
</comment>
<sequence length="88" mass="9853">MSALEWGYLSAVDLAFGGNIDYARLIKMYGQTPEGEKRYSPAECIGCKKEVAAGQPDPEHISTSYVERQNLTMRMLAGRRWLGLVLRS</sequence>
<evidence type="ECO:0000313" key="1">
    <source>
        <dbReference type="EMBL" id="TWT66908.1"/>
    </source>
</evidence>
<keyword evidence="2" id="KW-1185">Reference proteome</keyword>
<organism evidence="1 2">
    <name type="scientific">Posidoniimonas polymericola</name>
    <dbReference type="NCBI Taxonomy" id="2528002"/>
    <lineage>
        <taxon>Bacteria</taxon>
        <taxon>Pseudomonadati</taxon>
        <taxon>Planctomycetota</taxon>
        <taxon>Planctomycetia</taxon>
        <taxon>Pirellulales</taxon>
        <taxon>Lacipirellulaceae</taxon>
        <taxon>Posidoniimonas</taxon>
    </lineage>
</organism>
<dbReference type="EMBL" id="SJPO01000013">
    <property type="protein sequence ID" value="TWT66908.1"/>
    <property type="molecule type" value="Genomic_DNA"/>
</dbReference>
<gene>
    <name evidence="1" type="ORF">Pla123a_43360</name>
</gene>
<dbReference type="Proteomes" id="UP000318478">
    <property type="component" value="Unassembled WGS sequence"/>
</dbReference>
<dbReference type="AlphaFoldDB" id="A0A5C5XW31"/>
<proteinExistence type="predicted"/>